<reference evidence="2" key="2">
    <citation type="submission" date="2020-09" db="EMBL/GenBank/DDBJ databases">
        <authorList>
            <person name="Sun Q."/>
            <person name="Ohkuma M."/>
        </authorList>
    </citation>
    <scope>NUCLEOTIDE SEQUENCE</scope>
    <source>
        <strain evidence="2">JCM 4477</strain>
    </source>
</reference>
<dbReference type="AlphaFoldDB" id="A0A919E3I8"/>
<keyword evidence="3" id="KW-1185">Reference proteome</keyword>
<dbReference type="Gene3D" id="3.20.20.80">
    <property type="entry name" value="Glycosidases"/>
    <property type="match status" value="1"/>
</dbReference>
<name>A0A919E3I8_9ACTN</name>
<proteinExistence type="predicted"/>
<dbReference type="CDD" id="cd06418">
    <property type="entry name" value="GH25_BacA-like"/>
    <property type="match status" value="1"/>
</dbReference>
<dbReference type="Pfam" id="PF08924">
    <property type="entry name" value="Rv2525c_GlyHyd-like"/>
    <property type="match status" value="1"/>
</dbReference>
<dbReference type="InterPro" id="IPR017853">
    <property type="entry name" value="GH"/>
</dbReference>
<accession>A0A919E3I8</accession>
<feature type="domain" description="Rv2525c-like glycoside hydrolase-like" evidence="1">
    <location>
        <begin position="311"/>
        <end position="497"/>
    </location>
</feature>
<organism evidence="2 3">
    <name type="scientific">Streptomyces fumanus</name>
    <dbReference type="NCBI Taxonomy" id="67302"/>
    <lineage>
        <taxon>Bacteria</taxon>
        <taxon>Bacillati</taxon>
        <taxon>Actinomycetota</taxon>
        <taxon>Actinomycetes</taxon>
        <taxon>Kitasatosporales</taxon>
        <taxon>Streptomycetaceae</taxon>
        <taxon>Streptomyces</taxon>
    </lineage>
</organism>
<protein>
    <recommendedName>
        <fullName evidence="1">Rv2525c-like glycoside hydrolase-like domain-containing protein</fullName>
    </recommendedName>
</protein>
<evidence type="ECO:0000313" key="3">
    <source>
        <dbReference type="Proteomes" id="UP000630718"/>
    </source>
</evidence>
<dbReference type="EMBL" id="BNBI01000008">
    <property type="protein sequence ID" value="GHF09975.1"/>
    <property type="molecule type" value="Genomic_DNA"/>
</dbReference>
<dbReference type="RefSeq" id="WP_190205577.1">
    <property type="nucleotide sequence ID" value="NZ_BNBI01000008.1"/>
</dbReference>
<reference evidence="2" key="1">
    <citation type="journal article" date="2014" name="Int. J. Syst. Evol. Microbiol.">
        <title>Complete genome sequence of Corynebacterium casei LMG S-19264T (=DSM 44701T), isolated from a smear-ripened cheese.</title>
        <authorList>
            <consortium name="US DOE Joint Genome Institute (JGI-PGF)"/>
            <person name="Walter F."/>
            <person name="Albersmeier A."/>
            <person name="Kalinowski J."/>
            <person name="Ruckert C."/>
        </authorList>
    </citation>
    <scope>NUCLEOTIDE SEQUENCE</scope>
    <source>
        <strain evidence="2">JCM 4477</strain>
    </source>
</reference>
<evidence type="ECO:0000259" key="1">
    <source>
        <dbReference type="Pfam" id="PF08924"/>
    </source>
</evidence>
<dbReference type="Proteomes" id="UP000630718">
    <property type="component" value="Unassembled WGS sequence"/>
</dbReference>
<comment type="caution">
    <text evidence="2">The sequence shown here is derived from an EMBL/GenBank/DDBJ whole genome shotgun (WGS) entry which is preliminary data.</text>
</comment>
<dbReference type="InterPro" id="IPR015020">
    <property type="entry name" value="Rv2525c-like_Glyco_Hydro-like"/>
</dbReference>
<dbReference type="SUPFAM" id="SSF51445">
    <property type="entry name" value="(Trans)glycosidases"/>
    <property type="match status" value="1"/>
</dbReference>
<evidence type="ECO:0000313" key="2">
    <source>
        <dbReference type="EMBL" id="GHF09975.1"/>
    </source>
</evidence>
<dbReference type="SUPFAM" id="SSF47090">
    <property type="entry name" value="PGBD-like"/>
    <property type="match status" value="1"/>
</dbReference>
<gene>
    <name evidence="2" type="ORF">GCM10018772_38640</name>
</gene>
<dbReference type="InterPro" id="IPR036365">
    <property type="entry name" value="PGBD-like_sf"/>
</dbReference>
<sequence>MADAQVLRAQKWVNSKYGSVSGYVACPENGSVGWGTVNSLVMGLQHELGISPVVASFGPTTSTKFEALGEIGFEWDKNRNIVAILQFGLWCKGYWAVEPESEGWFTGVTRDAVEKLRSNMGIGGPGVINAKIAKAILNMDAYVVVAGGTDKIRGIQQWLNQNYWTKSAASIGPCDGIYSRDVQKALMIALQYELGISAPNGNFGPGTQAALRNVTLSEGSSGTLVSLFTAACVFNEPVPIGDGVRTTFKSTFDAKTTEYVKLFQEFSYISQTGKGDYTTWAQLLVSMGDPDRKVTGSDTRYVISGARAKWLYDNGYRIVGRYLYHPDPSYEKQIQPGELETILASGLAAFPIFQVHGRNVSEYNYPTGYQHGLKAHEMAEGFGINRGTTIYFAVDYDTTQEEIDANVIPYFHGVASALAAQGKKYVHGVYGSRNVCINVTNKTYARYSFVSGMSWGFSGNLGFPLPANWSFNQIKETGGIAIPGSDPIDLDNDAWRPKSDPGITSLNRDASPASNFITLISNLYNAAVDYKASHSSDRTASKLVMEFMRHKSYGGVQWKALIGDYDHDFVSYANGRGFDILPEFTDPVTGYRIGAEHMLATADGHYVVDQPSNAMSVNVGDITGWGGDLMTFYTDWRNSEEKYASGKAFCDAKLAKPGVSSSFGFADLIEDADGYLIARAVRGGKDIATAVRERYSNGGTALKRFSDYFAQRWGSAGNCKQAAWNVLTKEDPIFDLARGYFITLDGAMYPAVMINAPGGSDKLDSFVQGFTDALLARVGAE</sequence>